<reference evidence="2" key="1">
    <citation type="journal article" date="2019" name="Int. J. Syst. Evol. Microbiol.">
        <title>The Global Catalogue of Microorganisms (GCM) 10K type strain sequencing project: providing services to taxonomists for standard genome sequencing and annotation.</title>
        <authorList>
            <consortium name="The Broad Institute Genomics Platform"/>
            <consortium name="The Broad Institute Genome Sequencing Center for Infectious Disease"/>
            <person name="Wu L."/>
            <person name="Ma J."/>
        </authorList>
    </citation>
    <scope>NUCLEOTIDE SEQUENCE [LARGE SCALE GENOMIC DNA]</scope>
    <source>
        <strain evidence="2">KCTC 52127</strain>
    </source>
</reference>
<gene>
    <name evidence="1" type="ORF">ACFSRZ_02645</name>
</gene>
<organism evidence="1 2">
    <name type="scientific">Pseudotenacibaculum haliotis</name>
    <dbReference type="NCBI Taxonomy" id="1862138"/>
    <lineage>
        <taxon>Bacteria</taxon>
        <taxon>Pseudomonadati</taxon>
        <taxon>Bacteroidota</taxon>
        <taxon>Flavobacteriia</taxon>
        <taxon>Flavobacteriales</taxon>
        <taxon>Flavobacteriaceae</taxon>
        <taxon>Pseudotenacibaculum</taxon>
    </lineage>
</organism>
<keyword evidence="2" id="KW-1185">Reference proteome</keyword>
<dbReference type="PANTHER" id="PTHR36439">
    <property type="entry name" value="BLL4334 PROTEIN"/>
    <property type="match status" value="1"/>
</dbReference>
<evidence type="ECO:0000313" key="1">
    <source>
        <dbReference type="EMBL" id="MFD2566254.1"/>
    </source>
</evidence>
<dbReference type="PIRSF" id="PIRSF008502">
    <property type="entry name" value="UCP008502"/>
    <property type="match status" value="1"/>
</dbReference>
<dbReference type="PANTHER" id="PTHR36439:SF1">
    <property type="entry name" value="DUF1697 DOMAIN-CONTAINING PROTEIN"/>
    <property type="match status" value="1"/>
</dbReference>
<dbReference type="Proteomes" id="UP001597508">
    <property type="component" value="Unassembled WGS sequence"/>
</dbReference>
<proteinExistence type="predicted"/>
<accession>A0ABW5LQ01</accession>
<dbReference type="Gene3D" id="3.30.70.1260">
    <property type="entry name" value="bacterial protein sp0830 like"/>
    <property type="match status" value="1"/>
</dbReference>
<dbReference type="Pfam" id="PF08002">
    <property type="entry name" value="DUF1697"/>
    <property type="match status" value="1"/>
</dbReference>
<name>A0ABW5LQ01_9FLAO</name>
<comment type="caution">
    <text evidence="1">The sequence shown here is derived from an EMBL/GenBank/DDBJ whole genome shotgun (WGS) entry which is preliminary data.</text>
</comment>
<dbReference type="EMBL" id="JBHULH010000001">
    <property type="protein sequence ID" value="MFD2566254.1"/>
    <property type="molecule type" value="Genomic_DNA"/>
</dbReference>
<evidence type="ECO:0000313" key="2">
    <source>
        <dbReference type="Proteomes" id="UP001597508"/>
    </source>
</evidence>
<dbReference type="InterPro" id="IPR012545">
    <property type="entry name" value="DUF1697"/>
</dbReference>
<dbReference type="Gene3D" id="3.30.70.1280">
    <property type="entry name" value="SP0830-like domains"/>
    <property type="match status" value="1"/>
</dbReference>
<dbReference type="RefSeq" id="WP_379664973.1">
    <property type="nucleotide sequence ID" value="NZ_JBHULH010000001.1"/>
</dbReference>
<sequence length="171" mass="19722">MKTYIVLLRGINVSGKNKIPMQELRDLLEGIGYENVRTYIQSGNIILNSEEDKTIISKKISEAIQKHFGYEVPALTYSLEDWKHIIQDNPYSEGEKAIYFTFMDQEPENTAIEVNGTKDDEFTIYKNMVYLNCLGGYGKSKLSNNLFENKLKVIATTRNFRTVHKLLELAR</sequence>
<protein>
    <submittedName>
        <fullName evidence="1">DUF1697 domain-containing protein</fullName>
    </submittedName>
</protein>
<dbReference type="SUPFAM" id="SSF160379">
    <property type="entry name" value="SP0830-like"/>
    <property type="match status" value="1"/>
</dbReference>